<dbReference type="HAMAP" id="MF_01925">
    <property type="entry name" value="P5C_reductase"/>
    <property type="match status" value="1"/>
</dbReference>
<evidence type="ECO:0000259" key="4">
    <source>
        <dbReference type="Pfam" id="PF03807"/>
    </source>
</evidence>
<feature type="domain" description="Pyrroline-5-carboxylate reductase dimerisation" evidence="5">
    <location>
        <begin position="156"/>
        <end position="260"/>
    </location>
</feature>
<dbReference type="NCBIfam" id="TIGR00112">
    <property type="entry name" value="proC"/>
    <property type="match status" value="1"/>
</dbReference>
<dbReference type="InterPro" id="IPR029036">
    <property type="entry name" value="P5CR_dimer"/>
</dbReference>
<evidence type="ECO:0000256" key="3">
    <source>
        <dbReference type="ARBA" id="ARBA00023002"/>
    </source>
</evidence>
<evidence type="ECO:0000313" key="8">
    <source>
        <dbReference type="EMBL" id="CAB4973239.1"/>
    </source>
</evidence>
<evidence type="ECO:0000256" key="2">
    <source>
        <dbReference type="ARBA" id="ARBA00022857"/>
    </source>
</evidence>
<accession>A0A6J7M436</accession>
<dbReference type="AlphaFoldDB" id="A0A6J7M436"/>
<dbReference type="GO" id="GO:0004735">
    <property type="term" value="F:pyrroline-5-carboxylate reductase activity"/>
    <property type="evidence" value="ECO:0007669"/>
    <property type="project" value="InterPro"/>
</dbReference>
<keyword evidence="3" id="KW-0560">Oxidoreductase</keyword>
<gene>
    <name evidence="6" type="ORF">UFOPK2582_00449</name>
    <name evidence="7" type="ORF">UFOPK3046_01488</name>
    <name evidence="8" type="ORF">UFOPK3914_00574</name>
    <name evidence="9" type="ORF">UFOPK4354_00261</name>
</gene>
<dbReference type="Pfam" id="PF03807">
    <property type="entry name" value="F420_oxidored"/>
    <property type="match status" value="1"/>
</dbReference>
<name>A0A6J7M436_9ZZZZ</name>
<dbReference type="Gene3D" id="3.40.50.720">
    <property type="entry name" value="NAD(P)-binding Rossmann-like Domain"/>
    <property type="match status" value="1"/>
</dbReference>
<feature type="domain" description="Pyrroline-5-carboxylate reductase catalytic N-terminal" evidence="4">
    <location>
        <begin position="6"/>
        <end position="93"/>
    </location>
</feature>
<dbReference type="Pfam" id="PF14748">
    <property type="entry name" value="P5CR_dimer"/>
    <property type="match status" value="1"/>
</dbReference>
<dbReference type="InterPro" id="IPR053790">
    <property type="entry name" value="P5CR-like_CS"/>
</dbReference>
<dbReference type="EMBL" id="CAFAAQ010000158">
    <property type="protein sequence ID" value="CAB4816413.1"/>
    <property type="molecule type" value="Genomic_DNA"/>
</dbReference>
<protein>
    <submittedName>
        <fullName evidence="8">Unannotated protein</fullName>
    </submittedName>
</protein>
<dbReference type="InterPro" id="IPR008927">
    <property type="entry name" value="6-PGluconate_DH-like_C_sf"/>
</dbReference>
<comment type="similarity">
    <text evidence="1">Belongs to the pyrroline-5-carboxylate reductase family.</text>
</comment>
<dbReference type="PIRSF" id="PIRSF000193">
    <property type="entry name" value="Pyrrol-5-carb_rd"/>
    <property type="match status" value="1"/>
</dbReference>
<dbReference type="FunFam" id="1.10.3730.10:FF:000001">
    <property type="entry name" value="Pyrroline-5-carboxylate reductase"/>
    <property type="match status" value="1"/>
</dbReference>
<evidence type="ECO:0000313" key="9">
    <source>
        <dbReference type="EMBL" id="CAB5061752.1"/>
    </source>
</evidence>
<dbReference type="InterPro" id="IPR036291">
    <property type="entry name" value="NAD(P)-bd_dom_sf"/>
</dbReference>
<dbReference type="EMBL" id="CAEZXS010000035">
    <property type="protein sequence ID" value="CAB4691549.1"/>
    <property type="molecule type" value="Genomic_DNA"/>
</dbReference>
<organism evidence="8">
    <name type="scientific">freshwater metagenome</name>
    <dbReference type="NCBI Taxonomy" id="449393"/>
    <lineage>
        <taxon>unclassified sequences</taxon>
        <taxon>metagenomes</taxon>
        <taxon>ecological metagenomes</taxon>
    </lineage>
</organism>
<dbReference type="SUPFAM" id="SSF51735">
    <property type="entry name" value="NAD(P)-binding Rossmann-fold domains"/>
    <property type="match status" value="1"/>
</dbReference>
<dbReference type="EMBL" id="CAFBOG010000036">
    <property type="protein sequence ID" value="CAB4973239.1"/>
    <property type="molecule type" value="Genomic_DNA"/>
</dbReference>
<dbReference type="InterPro" id="IPR028939">
    <property type="entry name" value="P5C_Rdtase_cat_N"/>
</dbReference>
<sequence>MEELELIGGGSMGTALLHGLLSHGLLRAEQVSVVEVSEGRRSELALIFPGVAVLEQPVGAPQVIVATKPNHVVEALTALRNLGVERVLSIAAGINLATLESAIGPEVAVIRAMPNTPALVGEGAAAMSGGSAATESDMAWAEQILDAVGTVVRVPESQLDAVTAVSGSGPAYVFLIAEAMIQAGILQGLDPATADALVRQTLLGSARLLIEQDWDPAELRARVASPGGTTEAALRVLQTGKLQETLIDAIAAATERSRELAG</sequence>
<dbReference type="Gene3D" id="1.10.3730.10">
    <property type="entry name" value="ProC C-terminal domain-like"/>
    <property type="match status" value="1"/>
</dbReference>
<dbReference type="PROSITE" id="PS00521">
    <property type="entry name" value="P5CR"/>
    <property type="match status" value="1"/>
</dbReference>
<evidence type="ECO:0000313" key="6">
    <source>
        <dbReference type="EMBL" id="CAB4691549.1"/>
    </source>
</evidence>
<dbReference type="GO" id="GO:0055129">
    <property type="term" value="P:L-proline biosynthetic process"/>
    <property type="evidence" value="ECO:0007669"/>
    <property type="project" value="TreeGrafter"/>
</dbReference>
<dbReference type="PANTHER" id="PTHR11645">
    <property type="entry name" value="PYRROLINE-5-CARBOXYLATE REDUCTASE"/>
    <property type="match status" value="1"/>
</dbReference>
<keyword evidence="2" id="KW-0521">NADP</keyword>
<dbReference type="InterPro" id="IPR000304">
    <property type="entry name" value="Pyrroline-COOH_reductase"/>
</dbReference>
<dbReference type="PANTHER" id="PTHR11645:SF0">
    <property type="entry name" value="PYRROLINE-5-CARBOXYLATE REDUCTASE 3"/>
    <property type="match status" value="1"/>
</dbReference>
<evidence type="ECO:0000259" key="5">
    <source>
        <dbReference type="Pfam" id="PF14748"/>
    </source>
</evidence>
<evidence type="ECO:0000256" key="1">
    <source>
        <dbReference type="ARBA" id="ARBA00005525"/>
    </source>
</evidence>
<dbReference type="SUPFAM" id="SSF48179">
    <property type="entry name" value="6-phosphogluconate dehydrogenase C-terminal domain-like"/>
    <property type="match status" value="1"/>
</dbReference>
<evidence type="ECO:0000313" key="7">
    <source>
        <dbReference type="EMBL" id="CAB4816413.1"/>
    </source>
</evidence>
<proteinExistence type="inferred from homology"/>
<reference evidence="8" key="1">
    <citation type="submission" date="2020-05" db="EMBL/GenBank/DDBJ databases">
        <authorList>
            <person name="Chiriac C."/>
            <person name="Salcher M."/>
            <person name="Ghai R."/>
            <person name="Kavagutti S V."/>
        </authorList>
    </citation>
    <scope>NUCLEOTIDE SEQUENCE</scope>
</reference>
<dbReference type="EMBL" id="CAFBQW010000016">
    <property type="protein sequence ID" value="CAB5061752.1"/>
    <property type="molecule type" value="Genomic_DNA"/>
</dbReference>